<evidence type="ECO:0000313" key="1">
    <source>
        <dbReference type="EMBL" id="KAJ9536011.1"/>
    </source>
</evidence>
<evidence type="ECO:0000313" key="2">
    <source>
        <dbReference type="Proteomes" id="UP001172457"/>
    </source>
</evidence>
<organism evidence="1 2">
    <name type="scientific">Centaurea solstitialis</name>
    <name type="common">yellow star-thistle</name>
    <dbReference type="NCBI Taxonomy" id="347529"/>
    <lineage>
        <taxon>Eukaryota</taxon>
        <taxon>Viridiplantae</taxon>
        <taxon>Streptophyta</taxon>
        <taxon>Embryophyta</taxon>
        <taxon>Tracheophyta</taxon>
        <taxon>Spermatophyta</taxon>
        <taxon>Magnoliopsida</taxon>
        <taxon>eudicotyledons</taxon>
        <taxon>Gunneridae</taxon>
        <taxon>Pentapetalae</taxon>
        <taxon>asterids</taxon>
        <taxon>campanulids</taxon>
        <taxon>Asterales</taxon>
        <taxon>Asteraceae</taxon>
        <taxon>Carduoideae</taxon>
        <taxon>Cardueae</taxon>
        <taxon>Centaureinae</taxon>
        <taxon>Centaurea</taxon>
    </lineage>
</organism>
<dbReference type="AlphaFoldDB" id="A0AA38SH92"/>
<name>A0AA38SH92_9ASTR</name>
<proteinExistence type="predicted"/>
<protein>
    <submittedName>
        <fullName evidence="1">Uncharacterized protein</fullName>
    </submittedName>
</protein>
<dbReference type="Proteomes" id="UP001172457">
    <property type="component" value="Unassembled WGS sequence"/>
</dbReference>
<comment type="caution">
    <text evidence="1">The sequence shown here is derived from an EMBL/GenBank/DDBJ whole genome shotgun (WGS) entry which is preliminary data.</text>
</comment>
<accession>A0AA38SH92</accession>
<sequence length="228" mass="25631">MSANTFEEKVSFIAMKSALFVIRSTATQIASCFLDVRGSIVCSPHEYKYLTSWTLTYNMHYSDIDVGKLLELRNKGDMIMESRDGNMIIHNYSGCASCICARYEYKMDCTTYVEKYQESLTLLDIGHNVLNKEAINALMRIEKQALGVPTEGADEGKAKNLTKSCKNNHNSKIFPNPTGIPELETSGRGLDRVNGYGTGFARNWHFEHISLVHAPINTIQNVLESQKM</sequence>
<keyword evidence="2" id="KW-1185">Reference proteome</keyword>
<reference evidence="1" key="1">
    <citation type="submission" date="2023-03" db="EMBL/GenBank/DDBJ databases">
        <title>Chromosome-scale reference genome and RAD-based genetic map of yellow starthistle (Centaurea solstitialis) reveal putative structural variation and QTLs associated with invader traits.</title>
        <authorList>
            <person name="Reatini B."/>
            <person name="Cang F.A."/>
            <person name="Jiang Q."/>
            <person name="Mckibben M.T.W."/>
            <person name="Barker M.S."/>
            <person name="Rieseberg L.H."/>
            <person name="Dlugosch K.M."/>
        </authorList>
    </citation>
    <scope>NUCLEOTIDE SEQUENCE</scope>
    <source>
        <strain evidence="1">CAN-66</strain>
        <tissue evidence="1">Leaf</tissue>
    </source>
</reference>
<dbReference type="EMBL" id="JARYMX010000077">
    <property type="protein sequence ID" value="KAJ9536011.1"/>
    <property type="molecule type" value="Genomic_DNA"/>
</dbReference>
<gene>
    <name evidence="1" type="ORF">OSB04_un000827</name>
</gene>